<dbReference type="EMBL" id="WLXI01000039">
    <property type="protein sequence ID" value="MTD01588.1"/>
    <property type="molecule type" value="Genomic_DNA"/>
</dbReference>
<organism evidence="1 2">
    <name type="scientific">Streptococcus uberis</name>
    <dbReference type="NCBI Taxonomy" id="1349"/>
    <lineage>
        <taxon>Bacteria</taxon>
        <taxon>Bacillati</taxon>
        <taxon>Bacillota</taxon>
        <taxon>Bacilli</taxon>
        <taxon>Lactobacillales</taxon>
        <taxon>Streptococcaceae</taxon>
        <taxon>Streptococcus</taxon>
    </lineage>
</organism>
<dbReference type="Proteomes" id="UP000483839">
    <property type="component" value="Unassembled WGS sequence"/>
</dbReference>
<evidence type="ECO:0000313" key="1">
    <source>
        <dbReference type="EMBL" id="MTD01588.1"/>
    </source>
</evidence>
<reference evidence="1 2" key="1">
    <citation type="submission" date="2019-11" db="EMBL/GenBank/DDBJ databases">
        <title>Streptococcus uberis isolated from clinical mastitis cases on a southeastern Queensland dairy.</title>
        <authorList>
            <person name="Workentine M.L."/>
            <person name="Price R."/>
            <person name="Olchowy T."/>
        </authorList>
    </citation>
    <scope>NUCLEOTIDE SEQUENCE [LARGE SCALE GENOMIC DNA]</scope>
    <source>
        <strain evidence="1 2">OLC4459-A17</strain>
    </source>
</reference>
<proteinExistence type="predicted"/>
<protein>
    <submittedName>
        <fullName evidence="1">Uncharacterized protein</fullName>
    </submittedName>
</protein>
<dbReference type="RefSeq" id="WP_154617441.1">
    <property type="nucleotide sequence ID" value="NZ_WLXI01000039.1"/>
</dbReference>
<gene>
    <name evidence="1" type="ORF">GKS16_04750</name>
</gene>
<evidence type="ECO:0000313" key="2">
    <source>
        <dbReference type="Proteomes" id="UP000483839"/>
    </source>
</evidence>
<sequence length="146" mass="16942">MVLIASALDMTLDEMVGNNKKIEDRLLAGYILEKAETNPYYSNAINSVNLMARLYKIVRFELEKETLSSEDLNLILGGELAISDNEKRNIIKIKLDNDFNNKVNELKETISKNLDEYDPIFGYYYREEIKRYSLKELLTCLLYTSP</sequence>
<name>A0A6L6G8N1_STRUB</name>
<accession>A0A6L6G8N1</accession>
<feature type="non-terminal residue" evidence="1">
    <location>
        <position position="146"/>
    </location>
</feature>
<dbReference type="AlphaFoldDB" id="A0A6L6G8N1"/>
<comment type="caution">
    <text evidence="1">The sequence shown here is derived from an EMBL/GenBank/DDBJ whole genome shotgun (WGS) entry which is preliminary data.</text>
</comment>